<dbReference type="PANTHER" id="PTHR16305">
    <property type="entry name" value="TESTICULAR SOLUBLE ADENYLYL CYCLASE"/>
    <property type="match status" value="1"/>
</dbReference>
<dbReference type="Gene3D" id="1.10.10.10">
    <property type="entry name" value="Winged helix-like DNA-binding domain superfamily/Winged helix DNA-binding domain"/>
    <property type="match status" value="1"/>
</dbReference>
<dbReference type="GO" id="GO:0005737">
    <property type="term" value="C:cytoplasm"/>
    <property type="evidence" value="ECO:0007669"/>
    <property type="project" value="TreeGrafter"/>
</dbReference>
<dbReference type="InterPro" id="IPR027417">
    <property type="entry name" value="P-loop_NTPase"/>
</dbReference>
<comment type="caution">
    <text evidence="4">The sequence shown here is derived from an EMBL/GenBank/DDBJ whole genome shotgun (WGS) entry which is preliminary data.</text>
</comment>
<feature type="domain" description="Bacterial transcriptional activator" evidence="3">
    <location>
        <begin position="98"/>
        <end position="230"/>
    </location>
</feature>
<dbReference type="Gene3D" id="1.25.40.10">
    <property type="entry name" value="Tetratricopeptide repeat domain"/>
    <property type="match status" value="2"/>
</dbReference>
<dbReference type="OrthoDB" id="190810at2"/>
<dbReference type="SMART" id="SM01043">
    <property type="entry name" value="BTAD"/>
    <property type="match status" value="1"/>
</dbReference>
<dbReference type="Gene3D" id="3.40.50.300">
    <property type="entry name" value="P-loop containing nucleotide triphosphate hydrolases"/>
    <property type="match status" value="1"/>
</dbReference>
<dbReference type="SMART" id="SM00028">
    <property type="entry name" value="TPR"/>
    <property type="match status" value="3"/>
</dbReference>
<proteinExistence type="predicted"/>
<dbReference type="GO" id="GO:0005524">
    <property type="term" value="F:ATP binding"/>
    <property type="evidence" value="ECO:0007669"/>
    <property type="project" value="UniProtKB-KW"/>
</dbReference>
<name>A0A4S3B6I7_9ENTE</name>
<dbReference type="InterPro" id="IPR036388">
    <property type="entry name" value="WH-like_DNA-bd_sf"/>
</dbReference>
<sequence length="1031" mass="121754">MSKEVYGQLFGSPQVFLDGQPVIFSFGKINALLFYMFVNKTVSRDEVAGLLWPEMDEKNAKKNLRNTIYQANKILGDDFIYSPNRKVLVLNQELKITSDVEKFKEQPDKFLNLYRNQFLKGFFLKDSEDFELWTIKMRSYFEKTFINECYRKVKDDIAQGEYKDVEKHIQQLIDIDEFDERNYRLLMDYYQKINRHDKVIEVYYEVADILHLELGIDPSQETRQLFETSLNIVNVNNISKPKRFTSGFFGRLEEIKQLESNFKSFSKGEKAYSVLVEGPGGVGKTGLVNRVLDNVDDNYHILETQCYELEINYDLRMWRQIFSQITKILAQEQIQAPKGWESIVATYFPSVEGDITQTVDTESKKHLDLNMLSQVLVDALRIISGNTKVVIVCKNIQWIDEASFNLLLSTMLHINNDQVLFVFTLRDDIPMHVHNFLAVLNSYDLLMELKLKPLSYDETKEYAIKELGEKKATTQIVDRLYQLTEGNFFFLVEYINMIKNNNKLDIMNIKMQDALRNRFINLTSQELRVVSIVSYFYDYVSIKFLSEILKIPNIELAEMIEKLVNESIFTEHVVNEDIKISFCHNRFREFIYMNELESKKCLVHREIAELLEKELPRLNDDHLIYAKISYHFDRAKEKIKALEYQIKYLQTYYKFYHELFPVNDHPEEMAVEQIKFEKKETIAEFEKIRVRLDELKPTYENDPVYERLLMQFYSMEGRFYIRYGQYEEGLKASHLVIQIAKELNDSTFLLEGYKHLIYYCIQIEDEKEMNRYVELALSEAIRSNNHELIGILLRLKGLYYLMVGNLAMAEQQLNESIRTFKLTEAIEKKYAVNIAAAYDYLAEIRSIQEKFDEAIVLQQHSIDLCENKRAYSSLSVFYINMGIILFGKKDYGKSKIYFNKAYQIYEHFSSLWKRPQLDAYMSLINMYEGNYDKVAVYLSSSKKYMEQFNSSRVLGTIYFAEAMIKHELVNFPEDKGKDLNEILNKDEAYYFEKAINHLSPNRNKLETNLLHRTFDDILTKSPEVSINQNHD</sequence>
<keyword evidence="2" id="KW-0067">ATP-binding</keyword>
<dbReference type="InterPro" id="IPR041664">
    <property type="entry name" value="AAA_16"/>
</dbReference>
<dbReference type="Pfam" id="PF13191">
    <property type="entry name" value="AAA_16"/>
    <property type="match status" value="1"/>
</dbReference>
<gene>
    <name evidence="4" type="ORF">ESZ54_05455</name>
</gene>
<dbReference type="SUPFAM" id="SSF52540">
    <property type="entry name" value="P-loop containing nucleoside triphosphate hydrolases"/>
    <property type="match status" value="1"/>
</dbReference>
<dbReference type="EMBL" id="SDGV01000013">
    <property type="protein sequence ID" value="THB61373.1"/>
    <property type="molecule type" value="Genomic_DNA"/>
</dbReference>
<keyword evidence="5" id="KW-1185">Reference proteome</keyword>
<evidence type="ECO:0000256" key="2">
    <source>
        <dbReference type="ARBA" id="ARBA00022840"/>
    </source>
</evidence>
<dbReference type="AlphaFoldDB" id="A0A4S3B6I7"/>
<organism evidence="4 5">
    <name type="scientific">Vagococcus silagei</name>
    <dbReference type="NCBI Taxonomy" id="2508885"/>
    <lineage>
        <taxon>Bacteria</taxon>
        <taxon>Bacillati</taxon>
        <taxon>Bacillota</taxon>
        <taxon>Bacilli</taxon>
        <taxon>Lactobacillales</taxon>
        <taxon>Enterococcaceae</taxon>
        <taxon>Vagococcus</taxon>
    </lineage>
</organism>
<accession>A0A4S3B6I7</accession>
<dbReference type="InterPro" id="IPR019734">
    <property type="entry name" value="TPR_rpt"/>
</dbReference>
<dbReference type="Pfam" id="PF03704">
    <property type="entry name" value="BTAD"/>
    <property type="match status" value="1"/>
</dbReference>
<dbReference type="GO" id="GO:0004016">
    <property type="term" value="F:adenylate cyclase activity"/>
    <property type="evidence" value="ECO:0007669"/>
    <property type="project" value="TreeGrafter"/>
</dbReference>
<dbReference type="PANTHER" id="PTHR16305:SF28">
    <property type="entry name" value="GUANYLATE CYCLASE DOMAIN-CONTAINING PROTEIN"/>
    <property type="match status" value="1"/>
</dbReference>
<dbReference type="InterPro" id="IPR005158">
    <property type="entry name" value="BTAD"/>
</dbReference>
<evidence type="ECO:0000313" key="4">
    <source>
        <dbReference type="EMBL" id="THB61373.1"/>
    </source>
</evidence>
<reference evidence="4 5" key="1">
    <citation type="submission" date="2019-01" db="EMBL/GenBank/DDBJ databases">
        <title>Vagococcus silagei sp. nov. isolated from brewer's grain.</title>
        <authorList>
            <person name="Guu J.-R."/>
        </authorList>
    </citation>
    <scope>NUCLEOTIDE SEQUENCE [LARGE SCALE GENOMIC DNA]</scope>
    <source>
        <strain evidence="4 5">2B-2</strain>
    </source>
</reference>
<protein>
    <submittedName>
        <fullName evidence="4">LuxR family transcriptional regulator</fullName>
    </submittedName>
</protein>
<dbReference type="SUPFAM" id="SSF48452">
    <property type="entry name" value="TPR-like"/>
    <property type="match status" value="3"/>
</dbReference>
<evidence type="ECO:0000256" key="1">
    <source>
        <dbReference type="ARBA" id="ARBA00022741"/>
    </source>
</evidence>
<dbReference type="RefSeq" id="WP_136136654.1">
    <property type="nucleotide sequence ID" value="NZ_SDGV01000013.1"/>
</dbReference>
<evidence type="ECO:0000259" key="3">
    <source>
        <dbReference type="SMART" id="SM01043"/>
    </source>
</evidence>
<dbReference type="Proteomes" id="UP000310506">
    <property type="component" value="Unassembled WGS sequence"/>
</dbReference>
<evidence type="ECO:0000313" key="5">
    <source>
        <dbReference type="Proteomes" id="UP000310506"/>
    </source>
</evidence>
<dbReference type="InterPro" id="IPR011990">
    <property type="entry name" value="TPR-like_helical_dom_sf"/>
</dbReference>
<keyword evidence="1" id="KW-0547">Nucleotide-binding</keyword>